<evidence type="ECO:0000259" key="5">
    <source>
        <dbReference type="PROSITE" id="PS50109"/>
    </source>
</evidence>
<dbReference type="Gene3D" id="3.30.450.20">
    <property type="entry name" value="PAS domain"/>
    <property type="match status" value="1"/>
</dbReference>
<dbReference type="Gene3D" id="3.30.450.40">
    <property type="match status" value="1"/>
</dbReference>
<dbReference type="PANTHER" id="PTHR43642:SF1">
    <property type="entry name" value="HYBRID SIGNAL TRANSDUCTION HISTIDINE KINASE G"/>
    <property type="match status" value="1"/>
</dbReference>
<dbReference type="RefSeq" id="WP_134192131.1">
    <property type="nucleotide sequence ID" value="NZ_JBHLUW010000003.1"/>
</dbReference>
<dbReference type="Gene3D" id="1.10.287.130">
    <property type="match status" value="1"/>
</dbReference>
<dbReference type="InterPro" id="IPR027417">
    <property type="entry name" value="P-loop_NTPase"/>
</dbReference>
<dbReference type="Gene3D" id="3.30.565.10">
    <property type="entry name" value="Histidine kinase-like ATPase, C-terminal domain"/>
    <property type="match status" value="1"/>
</dbReference>
<dbReference type="EMBL" id="SORE01000008">
    <property type="protein sequence ID" value="TDY50898.1"/>
    <property type="molecule type" value="Genomic_DNA"/>
</dbReference>
<dbReference type="Pfam" id="PF02518">
    <property type="entry name" value="HATPase_c"/>
    <property type="match status" value="1"/>
</dbReference>
<feature type="domain" description="Histidine kinase" evidence="5">
    <location>
        <begin position="1614"/>
        <end position="1831"/>
    </location>
</feature>
<dbReference type="InterPro" id="IPR000700">
    <property type="entry name" value="PAS-assoc_C"/>
</dbReference>
<dbReference type="SMART" id="SM00065">
    <property type="entry name" value="GAF"/>
    <property type="match status" value="1"/>
</dbReference>
<dbReference type="InterPro" id="IPR003018">
    <property type="entry name" value="GAF"/>
</dbReference>
<dbReference type="Pfam" id="PF00512">
    <property type="entry name" value="HisKA"/>
    <property type="match status" value="1"/>
</dbReference>
<dbReference type="SUPFAM" id="SSF55874">
    <property type="entry name" value="ATPase domain of HSP90 chaperone/DNA topoisomerase II/histidine kinase"/>
    <property type="match status" value="1"/>
</dbReference>
<evidence type="ECO:0000259" key="4">
    <source>
        <dbReference type="PROSITE" id="PS50011"/>
    </source>
</evidence>
<dbReference type="InterPro" id="IPR036097">
    <property type="entry name" value="HisK_dim/P_sf"/>
</dbReference>
<dbReference type="PROSITE" id="PS50109">
    <property type="entry name" value="HIS_KIN"/>
    <property type="match status" value="1"/>
</dbReference>
<evidence type="ECO:0000313" key="7">
    <source>
        <dbReference type="EMBL" id="TDY50898.1"/>
    </source>
</evidence>
<feature type="domain" description="Protein kinase" evidence="4">
    <location>
        <begin position="1"/>
        <end position="265"/>
    </location>
</feature>
<dbReference type="Proteomes" id="UP000295509">
    <property type="component" value="Unassembled WGS sequence"/>
</dbReference>
<dbReference type="InterPro" id="IPR003661">
    <property type="entry name" value="HisK_dim/P_dom"/>
</dbReference>
<dbReference type="Pfam" id="PF08447">
    <property type="entry name" value="PAS_3"/>
    <property type="match status" value="1"/>
</dbReference>
<dbReference type="InterPro" id="IPR036890">
    <property type="entry name" value="HATPase_C_sf"/>
</dbReference>
<dbReference type="CDD" id="cd14014">
    <property type="entry name" value="STKc_PknB_like"/>
    <property type="match status" value="1"/>
</dbReference>
<dbReference type="InterPro" id="IPR004358">
    <property type="entry name" value="Sig_transdc_His_kin-like_C"/>
</dbReference>
<dbReference type="EC" id="2.7.13.3" evidence="2"/>
<dbReference type="Gene3D" id="2.10.70.100">
    <property type="match status" value="1"/>
</dbReference>
<dbReference type="Gene3D" id="1.10.510.10">
    <property type="entry name" value="Transferase(Phosphotransferase) domain 1"/>
    <property type="match status" value="1"/>
</dbReference>
<dbReference type="SUPFAM" id="SSF47384">
    <property type="entry name" value="Homodimeric domain of signal transducing histidine kinase"/>
    <property type="match status" value="1"/>
</dbReference>
<dbReference type="SMART" id="SM00388">
    <property type="entry name" value="HisKA"/>
    <property type="match status" value="1"/>
</dbReference>
<dbReference type="InterPro" id="IPR041664">
    <property type="entry name" value="AAA_16"/>
</dbReference>
<dbReference type="PANTHER" id="PTHR43642">
    <property type="entry name" value="HYBRID SIGNAL TRANSDUCTION HISTIDINE KINASE G"/>
    <property type="match status" value="1"/>
</dbReference>
<dbReference type="Pfam" id="PF00069">
    <property type="entry name" value="Pkinase"/>
    <property type="match status" value="1"/>
</dbReference>
<keyword evidence="8" id="KW-1185">Reference proteome</keyword>
<dbReference type="PRINTS" id="PR00344">
    <property type="entry name" value="BCTRLSENSOR"/>
</dbReference>
<organism evidence="7 8">
    <name type="scientific">Paraburkholderia rhizosphaerae</name>
    <dbReference type="NCBI Taxonomy" id="480658"/>
    <lineage>
        <taxon>Bacteria</taxon>
        <taxon>Pseudomonadati</taxon>
        <taxon>Pseudomonadota</taxon>
        <taxon>Betaproteobacteria</taxon>
        <taxon>Burkholderiales</taxon>
        <taxon>Burkholderiaceae</taxon>
        <taxon>Paraburkholderia</taxon>
    </lineage>
</organism>
<evidence type="ECO:0000313" key="8">
    <source>
        <dbReference type="Proteomes" id="UP000295509"/>
    </source>
</evidence>
<evidence type="ECO:0000256" key="1">
    <source>
        <dbReference type="ARBA" id="ARBA00000085"/>
    </source>
</evidence>
<dbReference type="InterPro" id="IPR003594">
    <property type="entry name" value="HATPase_dom"/>
</dbReference>
<dbReference type="PROSITE" id="PS50011">
    <property type="entry name" value="PROTEIN_KINASE_DOM"/>
    <property type="match status" value="1"/>
</dbReference>
<comment type="catalytic activity">
    <reaction evidence="1">
        <text>ATP + protein L-histidine = ADP + protein N-phospho-L-histidine.</text>
        <dbReference type="EC" id="2.7.13.3"/>
    </reaction>
</comment>
<dbReference type="InterPro" id="IPR000719">
    <property type="entry name" value="Prot_kinase_dom"/>
</dbReference>
<feature type="domain" description="PAC" evidence="6">
    <location>
        <begin position="1543"/>
        <end position="1594"/>
    </location>
</feature>
<comment type="caution">
    <text evidence="7">The sequence shown here is derived from an EMBL/GenBank/DDBJ whole genome shotgun (WGS) entry which is preliminary data.</text>
</comment>
<dbReference type="SMART" id="SM00387">
    <property type="entry name" value="HATPase_c"/>
    <property type="match status" value="1"/>
</dbReference>
<proteinExistence type="predicted"/>
<dbReference type="PROSITE" id="PS50113">
    <property type="entry name" value="PAC"/>
    <property type="match status" value="1"/>
</dbReference>
<dbReference type="InterPro" id="IPR029016">
    <property type="entry name" value="GAF-like_dom_sf"/>
</dbReference>
<dbReference type="InterPro" id="IPR005467">
    <property type="entry name" value="His_kinase_dom"/>
</dbReference>
<dbReference type="Pfam" id="PF13191">
    <property type="entry name" value="AAA_16"/>
    <property type="match status" value="1"/>
</dbReference>
<name>A0A4R8LTQ2_9BURK</name>
<dbReference type="Gene3D" id="3.40.50.300">
    <property type="entry name" value="P-loop containing nucleotide triphosphate hydrolases"/>
    <property type="match status" value="1"/>
</dbReference>
<dbReference type="GO" id="GO:0000155">
    <property type="term" value="F:phosphorelay sensor kinase activity"/>
    <property type="evidence" value="ECO:0007669"/>
    <property type="project" value="InterPro"/>
</dbReference>
<dbReference type="SUPFAM" id="SSF55781">
    <property type="entry name" value="GAF domain-like"/>
    <property type="match status" value="1"/>
</dbReference>
<sequence length="1837" mass="203743">MGSQMESFELSHSLLRSDDVTVHRGKLDRNPVLVVQPCAQPPARSVIARLEHEFELRPDLDASWSACPLALTRQEGRLALVLADPGGVPLSSEVGRPFDITRFLHFAIAMTATCGRLHDQGLIHKDLKPAHFLVDESRRRAWLTGFGVASRLASEFQNPAPPAMLVGTLAYMAPEQTGRMNRSVDCRSDLYALGVTFYEMLTGSLPFAADDPMELVHCHIARRPVPPHMQFAEIPQTVSAIVMKLLAKTMEERYQTAQGVEEDLRKCVAQWDNGQAIIPFPLGERDRSNQLLIPAKLYGREQPARTLQAAFAQMVTSGTLGVVLVSGSSGIGKSSFVNELRHALVPKNGLFAAGKFDQYKRDIPYATLSQAFSDLVQMILRGNESELEHWRGEILDAVGAAGKLVVDLVPDLGFVIGPQPPVAELPPRDAQARFQKVMGRFVSVFAAAGHPLALFLDDLQWLDHATLDFIRYLVANREGRHLLLIGAYRDNEIELSHPFARALDALRDSGVPMQEIALAPLDLNETRQLIVDTFGCEDPRATELANLILTRTGGNPFFTIQFISKLFEDGLIAFDDQSARWTWDLSRIRGRAYMDNGAQLIVGRLGRLSDVTRETLSRFACLGNATDTQTLAWIAGQSNGDVHDALSEAVNAGFILRTTADGYVFVHDRVQEAAYRLIPQSELAAEHRRIAQVLVSKIPPEERGERIFDIANHINRGSALIACADERDAAVSINMAAGLRAKAGAAFASALTYFEAARSQCPDTRWQDNFQTIFRLEFYRAECGFLSGALAPVGDRLALLSERAQTLEDKTAVARLAIAFHAMTDELERAVEIGRAYLRDVDIGWPVKPTDRDVRREFERMHQLLGAREIEQLVDLPRMTSDVWLAVMDVLAELAGPAVLTDMNLRDFIIVRMVNITLEHGCCDASCYAYSALSSALSLRFGDYQRAFRFGKLGCDLVETTDMNRLQAKVLQWFGGMVLPWSKGLEEARAVVTRAVGIATAHGDQTTATFGTKVMVANLVFAGEQLSKVRQIAEQNVAFVEKIGAGRFVAALAGELDGIRTLEGIGPDVKYLDLRHSLDARMDQQLALPISACHYWIRETRKAFFAHDFGSGVDAAQKAEDVTYSMIETLELAEFHFYGALNRAAYFDTCATGQRTQLLKKLSGHCRQMTVWAELNPANFACRAALLSAEMARIENRVLDAQRLYEESVQLSRQYGFIHVEAIANELAGRFYQSRGVDTIYRTYIHQALVCYARWGAVGKVKQLEELHPHLKAEAVPHYEGIIGTSVDVLDLATVLKVLQAVSGEIDLDRLMRVLMTIALEHAGGERGVLIMPQEQELKIEAQAWVRGDSIDVQTQRGNVTVDTLPVSLIRYVVRTRQFVLLDDALKPHAFEEKRYFQSTRCRSILCLPLIKQNRLIGVLYFENNQVSHVFTPARIAVLKLLAAQAAASLENAQLYAERRKAEEAMRMSEAFLALGQQISHAGTFRTNFRTGLIEGSAELYRIYGREPDYQLTTAGHLSRIHPEDRPRIEQALADAVRDGKPYNYEFRILLPDGTIKHLQTMSQLDQRAPDGLQYVGVTMDVTERKQAEEALRDTQEELARALRLATMGELAASIVHEINQPLAGVVTNAEAGLRWLRRSQPALDEAEASLARVVQDGRRAADVVSGLRSLARKSGPNLTDVDIDDAIAEVLVVLGGEIKREGVSVNAGGLRLKERLVLGDRVQLQQVLLNLIRNGIEAMTEVQDQERVLTISSRPFDEAHAVVSVEDNGSGLSQAVVKRLFEPMFTTKSYGMGMGLPICRSIVEAHRGRLWAAPREPKGADFRFTVPFSQQCARAG</sequence>
<dbReference type="SUPFAM" id="SSF56112">
    <property type="entry name" value="Protein kinase-like (PK-like)"/>
    <property type="match status" value="1"/>
</dbReference>
<dbReference type="InterPro" id="IPR035965">
    <property type="entry name" value="PAS-like_dom_sf"/>
</dbReference>
<dbReference type="SUPFAM" id="SSF55785">
    <property type="entry name" value="PYP-like sensor domain (PAS domain)"/>
    <property type="match status" value="1"/>
</dbReference>
<dbReference type="InterPro" id="IPR013655">
    <property type="entry name" value="PAS_fold_3"/>
</dbReference>
<dbReference type="SUPFAM" id="SSF52540">
    <property type="entry name" value="P-loop containing nucleoside triphosphate hydrolases"/>
    <property type="match status" value="1"/>
</dbReference>
<dbReference type="SMART" id="SM00220">
    <property type="entry name" value="S_TKc"/>
    <property type="match status" value="1"/>
</dbReference>
<keyword evidence="3" id="KW-0597">Phosphoprotein</keyword>
<protein>
    <recommendedName>
        <fullName evidence="2">histidine kinase</fullName>
        <ecNumber evidence="2">2.7.13.3</ecNumber>
    </recommendedName>
</protein>
<accession>A0A4R8LTQ2</accession>
<gene>
    <name evidence="7" type="ORF">BX592_108135</name>
</gene>
<dbReference type="CDD" id="cd00082">
    <property type="entry name" value="HisKA"/>
    <property type="match status" value="1"/>
</dbReference>
<dbReference type="InterPro" id="IPR011009">
    <property type="entry name" value="Kinase-like_dom_sf"/>
</dbReference>
<dbReference type="CDD" id="cd00130">
    <property type="entry name" value="PAS"/>
    <property type="match status" value="1"/>
</dbReference>
<dbReference type="Pfam" id="PF01590">
    <property type="entry name" value="GAF"/>
    <property type="match status" value="1"/>
</dbReference>
<dbReference type="InterPro" id="IPR053159">
    <property type="entry name" value="Hybrid_Histidine_Kinase"/>
</dbReference>
<dbReference type="InterPro" id="IPR000014">
    <property type="entry name" value="PAS"/>
</dbReference>
<reference evidence="7 8" key="1">
    <citation type="submission" date="2019-03" db="EMBL/GenBank/DDBJ databases">
        <title>Genomic Encyclopedia of Type Strains, Phase III (KMG-III): the genomes of soil and plant-associated and newly described type strains.</title>
        <authorList>
            <person name="Whitman W."/>
        </authorList>
    </citation>
    <scope>NUCLEOTIDE SEQUENCE [LARGE SCALE GENOMIC DNA]</scope>
    <source>
        <strain evidence="7 8">LMG 29544</strain>
    </source>
</reference>
<evidence type="ECO:0000256" key="2">
    <source>
        <dbReference type="ARBA" id="ARBA00012438"/>
    </source>
</evidence>
<dbReference type="GO" id="GO:0005524">
    <property type="term" value="F:ATP binding"/>
    <property type="evidence" value="ECO:0007669"/>
    <property type="project" value="InterPro"/>
</dbReference>
<dbReference type="OrthoDB" id="9801841at2"/>
<evidence type="ECO:0000256" key="3">
    <source>
        <dbReference type="ARBA" id="ARBA00022553"/>
    </source>
</evidence>
<evidence type="ECO:0000259" key="6">
    <source>
        <dbReference type="PROSITE" id="PS50113"/>
    </source>
</evidence>